<keyword evidence="2" id="KW-1185">Reference proteome</keyword>
<name>A0A077ZLT2_TRITR</name>
<organism evidence="1 2">
    <name type="scientific">Trichuris trichiura</name>
    <name type="common">Whipworm</name>
    <name type="synonym">Trichocephalus trichiurus</name>
    <dbReference type="NCBI Taxonomy" id="36087"/>
    <lineage>
        <taxon>Eukaryota</taxon>
        <taxon>Metazoa</taxon>
        <taxon>Ecdysozoa</taxon>
        <taxon>Nematoda</taxon>
        <taxon>Enoplea</taxon>
        <taxon>Dorylaimia</taxon>
        <taxon>Trichinellida</taxon>
        <taxon>Trichuridae</taxon>
        <taxon>Trichuris</taxon>
    </lineage>
</organism>
<sequence>MGHFPETIERGSDRLLVFFTGWGMDWHATRHLSLDGFDLVVLYDYTHPVQWSLPCGYSEYHLAAWSLGVWAAAEWCM</sequence>
<dbReference type="EMBL" id="HG808502">
    <property type="protein sequence ID" value="CDW61277.1"/>
    <property type="molecule type" value="Genomic_DNA"/>
</dbReference>
<dbReference type="Proteomes" id="UP000030665">
    <property type="component" value="Unassembled WGS sequence"/>
</dbReference>
<reference evidence="1" key="2">
    <citation type="submission" date="2014-03" db="EMBL/GenBank/DDBJ databases">
        <title>The whipworm genome and dual-species transcriptomics of an intimate host-pathogen interaction.</title>
        <authorList>
            <person name="Foth B.J."/>
            <person name="Tsai I.J."/>
            <person name="Reid A.J."/>
            <person name="Bancroft A.J."/>
            <person name="Nichol S."/>
            <person name="Tracey A."/>
            <person name="Holroyd N."/>
            <person name="Cotton J.A."/>
            <person name="Stanley E.J."/>
            <person name="Zarowiecki M."/>
            <person name="Liu J.Z."/>
            <person name="Huckvale T."/>
            <person name="Cooper P.J."/>
            <person name="Grencis R.K."/>
            <person name="Berriman M."/>
        </authorList>
    </citation>
    <scope>NUCLEOTIDE SEQUENCE [LARGE SCALE GENOMIC DNA]</scope>
</reference>
<feature type="non-terminal residue" evidence="1">
    <location>
        <position position="77"/>
    </location>
</feature>
<evidence type="ECO:0000313" key="1">
    <source>
        <dbReference type="EMBL" id="CDW61277.1"/>
    </source>
</evidence>
<reference evidence="1" key="1">
    <citation type="submission" date="2014-01" db="EMBL/GenBank/DDBJ databases">
        <authorList>
            <person name="Aslett M."/>
        </authorList>
    </citation>
    <scope>NUCLEOTIDE SEQUENCE</scope>
</reference>
<accession>A0A077ZLT2</accession>
<dbReference type="InterPro" id="IPR007398">
    <property type="entry name" value="BioG"/>
</dbReference>
<protein>
    <submittedName>
        <fullName evidence="1">Auxin-induced protein X10A</fullName>
    </submittedName>
</protein>
<gene>
    <name evidence="1" type="ORF">TTRE_0000972501</name>
</gene>
<dbReference type="AlphaFoldDB" id="A0A077ZLT2"/>
<proteinExistence type="predicted"/>
<dbReference type="Pfam" id="PF04301">
    <property type="entry name" value="BioG"/>
    <property type="match status" value="1"/>
</dbReference>
<evidence type="ECO:0000313" key="2">
    <source>
        <dbReference type="Proteomes" id="UP000030665"/>
    </source>
</evidence>